<dbReference type="PANTHER" id="PTHR15505">
    <property type="entry name" value="RIIA DOMAIN-CONTAINING PROTEIN 1"/>
    <property type="match status" value="1"/>
</dbReference>
<dbReference type="Proteomes" id="UP000829291">
    <property type="component" value="Chromosome 4"/>
</dbReference>
<dbReference type="PANTHER" id="PTHR15505:SF4">
    <property type="entry name" value="RIIA DOMAIN-CONTAINING PROTEIN 1"/>
    <property type="match status" value="1"/>
</dbReference>
<keyword evidence="1" id="KW-1185">Reference proteome</keyword>
<accession>A0ABM3FYP6</accession>
<dbReference type="GeneID" id="107221378"/>
<protein>
    <submittedName>
        <fullName evidence="2">Uncharacterized protein LOC107221378 isoform X1</fullName>
    </submittedName>
</protein>
<evidence type="ECO:0000313" key="1">
    <source>
        <dbReference type="Proteomes" id="UP000829291"/>
    </source>
</evidence>
<dbReference type="RefSeq" id="XP_046593139.1">
    <property type="nucleotide sequence ID" value="XM_046737183.1"/>
</dbReference>
<sequence length="459" mass="51640">MRYLALRNFHGSLSFQSIMISGQLTTSNYRCTGAQRMKLNGKVLPVYTIERRMHEECGLIHNTKTYMTQSGYILRHDWLEIPYLVQINSLIDPNDLVNKDQNIVTPLRSRWRSDIQMMSMYLDKKTCQMAQQTEYLTDHPEIKQLISDFTQTLLAVKPVNVLSFTVQHFAAFAKNPDLSKVGPSGESNLDMSQLSTYKPRRVCSVCGICFECLMSEQPPNNVERKRTTRGSKSPAFSTCSVFTKCPSDAICVRKLSDGSDPSVTCSDDCRTCEPGEKHTSICNLHPECLLTCGGCQHEREPCQVHKDCPECLGCRKVCSFYPQCKKTCEGCRIVKEPCRVHKDCPECPGCRNLCSFHPECEKTCDGCRMTEEKPCNVDKDCNECPGCLSKICSFHPECEETCEGCQPVKEPCRVHKACPECPGCHEVCSEIGVCSNCVKCNIEILPESAKVVFNLDSEN</sequence>
<proteinExistence type="predicted"/>
<evidence type="ECO:0000313" key="2">
    <source>
        <dbReference type="RefSeq" id="XP_046593139.1"/>
    </source>
</evidence>
<dbReference type="InterPro" id="IPR047501">
    <property type="entry name" value="DD_CATIP"/>
</dbReference>
<organism evidence="1 2">
    <name type="scientific">Neodiprion lecontei</name>
    <name type="common">Redheaded pine sawfly</name>
    <dbReference type="NCBI Taxonomy" id="441921"/>
    <lineage>
        <taxon>Eukaryota</taxon>
        <taxon>Metazoa</taxon>
        <taxon>Ecdysozoa</taxon>
        <taxon>Arthropoda</taxon>
        <taxon>Hexapoda</taxon>
        <taxon>Insecta</taxon>
        <taxon>Pterygota</taxon>
        <taxon>Neoptera</taxon>
        <taxon>Endopterygota</taxon>
        <taxon>Hymenoptera</taxon>
        <taxon>Tenthredinoidea</taxon>
        <taxon>Diprionidae</taxon>
        <taxon>Diprioninae</taxon>
        <taxon>Neodiprion</taxon>
    </lineage>
</organism>
<name>A0ABM3FYP6_NEOLC</name>
<reference evidence="2" key="1">
    <citation type="submission" date="2025-08" db="UniProtKB">
        <authorList>
            <consortium name="RefSeq"/>
        </authorList>
    </citation>
    <scope>IDENTIFICATION</scope>
    <source>
        <tissue evidence="2">Thorax and Abdomen</tissue>
    </source>
</reference>
<gene>
    <name evidence="2" type="primary">LOC107221378</name>
</gene>
<dbReference type="CDD" id="cd22973">
    <property type="entry name" value="DD_CATIP"/>
    <property type="match status" value="1"/>
</dbReference>